<name>A0A382JC96_9ZZZZ</name>
<organism evidence="2">
    <name type="scientific">marine metagenome</name>
    <dbReference type="NCBI Taxonomy" id="408172"/>
    <lineage>
        <taxon>unclassified sequences</taxon>
        <taxon>metagenomes</taxon>
        <taxon>ecological metagenomes</taxon>
    </lineage>
</organism>
<feature type="transmembrane region" description="Helical" evidence="1">
    <location>
        <begin position="12"/>
        <end position="29"/>
    </location>
</feature>
<dbReference type="GO" id="GO:1904680">
    <property type="term" value="F:peptide transmembrane transporter activity"/>
    <property type="evidence" value="ECO:0007669"/>
    <property type="project" value="InterPro"/>
</dbReference>
<keyword evidence="1" id="KW-0472">Membrane</keyword>
<accession>A0A382JC96</accession>
<dbReference type="EMBL" id="UINC01073473">
    <property type="protein sequence ID" value="SVC09894.1"/>
    <property type="molecule type" value="Genomic_DNA"/>
</dbReference>
<keyword evidence="1" id="KW-0812">Transmembrane</keyword>
<gene>
    <name evidence="2" type="ORF">METZ01_LOCUS262748</name>
</gene>
<dbReference type="InterPro" id="IPR009248">
    <property type="entry name" value="SbmA_BacA"/>
</dbReference>
<evidence type="ECO:0000313" key="2">
    <source>
        <dbReference type="EMBL" id="SVC09894.1"/>
    </source>
</evidence>
<dbReference type="Pfam" id="PF05992">
    <property type="entry name" value="SbmA_BacA"/>
    <property type="match status" value="1"/>
</dbReference>
<dbReference type="GO" id="GO:0016020">
    <property type="term" value="C:membrane"/>
    <property type="evidence" value="ECO:0007669"/>
    <property type="project" value="InterPro"/>
</dbReference>
<protein>
    <submittedName>
        <fullName evidence="2">Uncharacterized protein</fullName>
    </submittedName>
</protein>
<dbReference type="GO" id="GO:0015833">
    <property type="term" value="P:peptide transport"/>
    <property type="evidence" value="ECO:0007669"/>
    <property type="project" value="InterPro"/>
</dbReference>
<proteinExistence type="predicted"/>
<sequence length="55" mass="6438">MFRFFTSKKWFLWAYLGSTVILTSLWLSVQIDVKINVWFGGFYDMIQKALGTPNA</sequence>
<dbReference type="AlphaFoldDB" id="A0A382JC96"/>
<feature type="non-terminal residue" evidence="2">
    <location>
        <position position="55"/>
    </location>
</feature>
<reference evidence="2" key="1">
    <citation type="submission" date="2018-05" db="EMBL/GenBank/DDBJ databases">
        <authorList>
            <person name="Lanie J.A."/>
            <person name="Ng W.-L."/>
            <person name="Kazmierczak K.M."/>
            <person name="Andrzejewski T.M."/>
            <person name="Davidsen T.M."/>
            <person name="Wayne K.J."/>
            <person name="Tettelin H."/>
            <person name="Glass J.I."/>
            <person name="Rusch D."/>
            <person name="Podicherti R."/>
            <person name="Tsui H.-C.T."/>
            <person name="Winkler M.E."/>
        </authorList>
    </citation>
    <scope>NUCLEOTIDE SEQUENCE</scope>
</reference>
<evidence type="ECO:0000256" key="1">
    <source>
        <dbReference type="SAM" id="Phobius"/>
    </source>
</evidence>
<keyword evidence="1" id="KW-1133">Transmembrane helix</keyword>